<gene>
    <name evidence="2" type="ORF">EYF80_058370</name>
</gene>
<dbReference type="EMBL" id="SRLO01003427">
    <property type="protein sequence ID" value="TNN31478.1"/>
    <property type="molecule type" value="Genomic_DNA"/>
</dbReference>
<feature type="region of interest" description="Disordered" evidence="1">
    <location>
        <begin position="100"/>
        <end position="119"/>
    </location>
</feature>
<name>A0A4Z2ERK0_9TELE</name>
<organism evidence="2 3">
    <name type="scientific">Liparis tanakae</name>
    <name type="common">Tanaka's snailfish</name>
    <dbReference type="NCBI Taxonomy" id="230148"/>
    <lineage>
        <taxon>Eukaryota</taxon>
        <taxon>Metazoa</taxon>
        <taxon>Chordata</taxon>
        <taxon>Craniata</taxon>
        <taxon>Vertebrata</taxon>
        <taxon>Euteleostomi</taxon>
        <taxon>Actinopterygii</taxon>
        <taxon>Neopterygii</taxon>
        <taxon>Teleostei</taxon>
        <taxon>Neoteleostei</taxon>
        <taxon>Acanthomorphata</taxon>
        <taxon>Eupercaria</taxon>
        <taxon>Perciformes</taxon>
        <taxon>Cottioidei</taxon>
        <taxon>Cottales</taxon>
        <taxon>Liparidae</taxon>
        <taxon>Liparis</taxon>
    </lineage>
</organism>
<sequence>MSACVCVCVCVCFLFKHKANTIRQRRRKAQRRFDLRDIQRAECFPRCDAVIVKVSGAESRREKDVLNTRSVGFLRSSETSQPPDCVWVLLRPTRRSRRLMERGAPEVPEPQRQPKAHLHHTRYPSGGLLYIVASSVTPPF</sequence>
<protein>
    <submittedName>
        <fullName evidence="2">Uncharacterized protein</fullName>
    </submittedName>
</protein>
<reference evidence="2 3" key="1">
    <citation type="submission" date="2019-03" db="EMBL/GenBank/DDBJ databases">
        <title>First draft genome of Liparis tanakae, snailfish: a comprehensive survey of snailfish specific genes.</title>
        <authorList>
            <person name="Kim W."/>
            <person name="Song I."/>
            <person name="Jeong J.-H."/>
            <person name="Kim D."/>
            <person name="Kim S."/>
            <person name="Ryu S."/>
            <person name="Song J.Y."/>
            <person name="Lee S.K."/>
        </authorList>
    </citation>
    <scope>NUCLEOTIDE SEQUENCE [LARGE SCALE GENOMIC DNA]</scope>
    <source>
        <tissue evidence="2">Muscle</tissue>
    </source>
</reference>
<dbReference type="Proteomes" id="UP000314294">
    <property type="component" value="Unassembled WGS sequence"/>
</dbReference>
<accession>A0A4Z2ERK0</accession>
<keyword evidence="3" id="KW-1185">Reference proteome</keyword>
<evidence type="ECO:0000313" key="3">
    <source>
        <dbReference type="Proteomes" id="UP000314294"/>
    </source>
</evidence>
<proteinExistence type="predicted"/>
<comment type="caution">
    <text evidence="2">The sequence shown here is derived from an EMBL/GenBank/DDBJ whole genome shotgun (WGS) entry which is preliminary data.</text>
</comment>
<evidence type="ECO:0000313" key="2">
    <source>
        <dbReference type="EMBL" id="TNN31478.1"/>
    </source>
</evidence>
<dbReference type="AlphaFoldDB" id="A0A4Z2ERK0"/>
<evidence type="ECO:0000256" key="1">
    <source>
        <dbReference type="SAM" id="MobiDB-lite"/>
    </source>
</evidence>